<dbReference type="GO" id="GO:0008889">
    <property type="term" value="F:glycerophosphodiester phosphodiesterase activity"/>
    <property type="evidence" value="ECO:0007669"/>
    <property type="project" value="UniProtKB-EC"/>
</dbReference>
<dbReference type="PANTHER" id="PTHR43620:SF7">
    <property type="entry name" value="GLYCEROPHOSPHODIESTER PHOSPHODIESTERASE GDPD5-RELATED"/>
    <property type="match status" value="1"/>
</dbReference>
<keyword evidence="4" id="KW-0319">Glycerol metabolism</keyword>
<proteinExistence type="inferred from homology"/>
<dbReference type="Proteomes" id="UP001295684">
    <property type="component" value="Unassembled WGS sequence"/>
</dbReference>
<accession>A0AAD1USA2</accession>
<dbReference type="InterPro" id="IPR030395">
    <property type="entry name" value="GP_PDE_dom"/>
</dbReference>
<name>A0AAD1USA2_EUPCR</name>
<dbReference type="AlphaFoldDB" id="A0AAD1USA2"/>
<keyword evidence="5" id="KW-0378">Hydrolase</keyword>
<evidence type="ECO:0000256" key="4">
    <source>
        <dbReference type="ARBA" id="ARBA00022798"/>
    </source>
</evidence>
<dbReference type="Pfam" id="PF03009">
    <property type="entry name" value="GDPD"/>
    <property type="match status" value="1"/>
</dbReference>
<dbReference type="SUPFAM" id="SSF51695">
    <property type="entry name" value="PLC-like phosphodiesterases"/>
    <property type="match status" value="1"/>
</dbReference>
<dbReference type="PANTHER" id="PTHR43620">
    <property type="entry name" value="GLYCEROPHOSPHORYL DIESTER PHOSPHODIESTERASE"/>
    <property type="match status" value="1"/>
</dbReference>
<dbReference type="EC" id="3.1.4.46" evidence="2"/>
<dbReference type="InterPro" id="IPR017946">
    <property type="entry name" value="PLC-like_Pdiesterase_TIM-brl"/>
</dbReference>
<evidence type="ECO:0000259" key="7">
    <source>
        <dbReference type="PROSITE" id="PS51704"/>
    </source>
</evidence>
<evidence type="ECO:0000256" key="6">
    <source>
        <dbReference type="ARBA" id="ARBA00047512"/>
    </source>
</evidence>
<comment type="catalytic activity">
    <reaction evidence="6">
        <text>a sn-glycero-3-phosphodiester + H2O = an alcohol + sn-glycerol 3-phosphate + H(+)</text>
        <dbReference type="Rhea" id="RHEA:12969"/>
        <dbReference type="ChEBI" id="CHEBI:15377"/>
        <dbReference type="ChEBI" id="CHEBI:15378"/>
        <dbReference type="ChEBI" id="CHEBI:30879"/>
        <dbReference type="ChEBI" id="CHEBI:57597"/>
        <dbReference type="ChEBI" id="CHEBI:83408"/>
        <dbReference type="EC" id="3.1.4.46"/>
    </reaction>
</comment>
<dbReference type="PROSITE" id="PS51704">
    <property type="entry name" value="GP_PDE"/>
    <property type="match status" value="1"/>
</dbReference>
<keyword evidence="3" id="KW-0732">Signal</keyword>
<comment type="similarity">
    <text evidence="1">Belongs to the glycerophosphoryl diester phosphodiesterase family.</text>
</comment>
<gene>
    <name evidence="8" type="ORF">ECRASSUSDP1_LOCUS13876</name>
</gene>
<organism evidence="8 9">
    <name type="scientific">Euplotes crassus</name>
    <dbReference type="NCBI Taxonomy" id="5936"/>
    <lineage>
        <taxon>Eukaryota</taxon>
        <taxon>Sar</taxon>
        <taxon>Alveolata</taxon>
        <taxon>Ciliophora</taxon>
        <taxon>Intramacronucleata</taxon>
        <taxon>Spirotrichea</taxon>
        <taxon>Hypotrichia</taxon>
        <taxon>Euplotida</taxon>
        <taxon>Euplotidae</taxon>
        <taxon>Moneuplotes</taxon>
    </lineage>
</organism>
<feature type="domain" description="GP-PDE" evidence="7">
    <location>
        <begin position="32"/>
        <end position="342"/>
    </location>
</feature>
<dbReference type="GO" id="GO:0006629">
    <property type="term" value="P:lipid metabolic process"/>
    <property type="evidence" value="ECO:0007669"/>
    <property type="project" value="InterPro"/>
</dbReference>
<evidence type="ECO:0000256" key="2">
    <source>
        <dbReference type="ARBA" id="ARBA00012247"/>
    </source>
</evidence>
<evidence type="ECO:0000313" key="9">
    <source>
        <dbReference type="Proteomes" id="UP001295684"/>
    </source>
</evidence>
<evidence type="ECO:0000256" key="3">
    <source>
        <dbReference type="ARBA" id="ARBA00022729"/>
    </source>
</evidence>
<evidence type="ECO:0000256" key="5">
    <source>
        <dbReference type="ARBA" id="ARBA00022801"/>
    </source>
</evidence>
<keyword evidence="9" id="KW-1185">Reference proteome</keyword>
<dbReference type="Gene3D" id="3.20.20.190">
    <property type="entry name" value="Phosphatidylinositol (PI) phosphodiesterase"/>
    <property type="match status" value="1"/>
</dbReference>
<dbReference type="EMBL" id="CAMPGE010013835">
    <property type="protein sequence ID" value="CAI2372545.1"/>
    <property type="molecule type" value="Genomic_DNA"/>
</dbReference>
<comment type="caution">
    <text evidence="8">The sequence shown here is derived from an EMBL/GenBank/DDBJ whole genome shotgun (WGS) entry which is preliminary data.</text>
</comment>
<evidence type="ECO:0000313" key="8">
    <source>
        <dbReference type="EMBL" id="CAI2372545.1"/>
    </source>
</evidence>
<sequence>MHQALTYDHPNPVIMKNRNTEVPYMKNPEGIPYVIAHRGASGQLPDHSAASYATAYYDGAHFNEPDLQVTKDGVLVVMHDECMKSSTNIEDLTQFADRRTNATVSTNETYFECINDFLVNDFTWQELVESGLKLRSRYKERGEFYNSLFAPMRLEDAIDFMLDLNDRSPRENRKFKTGLYIETKSVGFYKQERNVDIAKLLYEVLEKYDLETVEKAAKKLPIFIQSFEQDSLLYFKTKTNLPTVQLMWDEQEYDLEWVTSYANGAGPKHTMLFNYDDEEYNLYKPSRLIEKCHELGMQVHPYTLQDDKLVYASNEIDEMIIWEAKGIDGVFTEFPRSTLSILKHSHSNRILLSGTDQCTLVEDSCT</sequence>
<protein>
    <recommendedName>
        <fullName evidence="2">glycerophosphodiester phosphodiesterase</fullName>
        <ecNumber evidence="2">3.1.4.46</ecNumber>
    </recommendedName>
</protein>
<evidence type="ECO:0000256" key="1">
    <source>
        <dbReference type="ARBA" id="ARBA00007277"/>
    </source>
</evidence>
<reference evidence="8" key="1">
    <citation type="submission" date="2023-07" db="EMBL/GenBank/DDBJ databases">
        <authorList>
            <consortium name="AG Swart"/>
            <person name="Singh M."/>
            <person name="Singh A."/>
            <person name="Seah K."/>
            <person name="Emmerich C."/>
        </authorList>
    </citation>
    <scope>NUCLEOTIDE SEQUENCE</scope>
    <source>
        <strain evidence="8">DP1</strain>
    </source>
</reference>
<dbReference type="GO" id="GO:0006071">
    <property type="term" value="P:glycerol metabolic process"/>
    <property type="evidence" value="ECO:0007669"/>
    <property type="project" value="UniProtKB-KW"/>
</dbReference>